<protein>
    <submittedName>
        <fullName evidence="1">Uncharacterized protein</fullName>
    </submittedName>
</protein>
<organism evidence="1">
    <name type="scientific">Glycine soja</name>
    <name type="common">Wild soybean</name>
    <dbReference type="NCBI Taxonomy" id="3848"/>
    <lineage>
        <taxon>Eukaryota</taxon>
        <taxon>Viridiplantae</taxon>
        <taxon>Streptophyta</taxon>
        <taxon>Embryophyta</taxon>
        <taxon>Tracheophyta</taxon>
        <taxon>Spermatophyta</taxon>
        <taxon>Magnoliopsida</taxon>
        <taxon>eudicotyledons</taxon>
        <taxon>Gunneridae</taxon>
        <taxon>Pentapetalae</taxon>
        <taxon>rosids</taxon>
        <taxon>fabids</taxon>
        <taxon>Fabales</taxon>
        <taxon>Fabaceae</taxon>
        <taxon>Papilionoideae</taxon>
        <taxon>50 kb inversion clade</taxon>
        <taxon>NPAAA clade</taxon>
        <taxon>indigoferoid/millettioid clade</taxon>
        <taxon>Phaseoleae</taxon>
        <taxon>Glycine</taxon>
        <taxon>Glycine subgen. Soja</taxon>
    </lineage>
</organism>
<reference evidence="1" key="1">
    <citation type="submission" date="2014-07" db="EMBL/GenBank/DDBJ databases">
        <title>Identification of a novel salt tolerance gene in wild soybean by whole-genome sequencing.</title>
        <authorList>
            <person name="Lam H.-M."/>
            <person name="Qi X."/>
            <person name="Li M.-W."/>
            <person name="Liu X."/>
            <person name="Xie M."/>
            <person name="Ni M."/>
            <person name="Xu X."/>
        </authorList>
    </citation>
    <scope>NUCLEOTIDE SEQUENCE [LARGE SCALE GENOMIC DNA]</scope>
    <source>
        <tissue evidence="1">Root</tissue>
    </source>
</reference>
<dbReference type="AlphaFoldDB" id="A0A0B2P5W1"/>
<accession>A0A0B2P5W1</accession>
<dbReference type="EMBL" id="KN670035">
    <property type="protein sequence ID" value="KHN03073.1"/>
    <property type="molecule type" value="Genomic_DNA"/>
</dbReference>
<proteinExistence type="predicted"/>
<sequence>MHLISSEKNSIEQLVIALSAESCASVALVVQESIHLVNGKNIQVTERKKNGNIV</sequence>
<gene>
    <name evidence="1" type="ORF">glysoja_044988</name>
</gene>
<evidence type="ECO:0000313" key="1">
    <source>
        <dbReference type="EMBL" id="KHN03073.1"/>
    </source>
</evidence>
<dbReference type="Proteomes" id="UP000053555">
    <property type="component" value="Unassembled WGS sequence"/>
</dbReference>
<name>A0A0B2P5W1_GLYSO</name>